<protein>
    <submittedName>
        <fullName evidence="1">Uncharacterized protein</fullName>
    </submittedName>
</protein>
<accession>A0ABV8UVV7</accession>
<proteinExistence type="predicted"/>
<keyword evidence="2" id="KW-1185">Reference proteome</keyword>
<evidence type="ECO:0000313" key="1">
    <source>
        <dbReference type="EMBL" id="MFC4355457.1"/>
    </source>
</evidence>
<sequence>MMNLYSMHESVKENQSSIQFLAQQRLDNQTATTVKPHPWKKWFSIKS</sequence>
<dbReference type="Proteomes" id="UP001595733">
    <property type="component" value="Unassembled WGS sequence"/>
</dbReference>
<reference evidence="2" key="1">
    <citation type="journal article" date="2019" name="Int. J. Syst. Evol. Microbiol.">
        <title>The Global Catalogue of Microorganisms (GCM) 10K type strain sequencing project: providing services to taxonomists for standard genome sequencing and annotation.</title>
        <authorList>
            <consortium name="The Broad Institute Genomics Platform"/>
            <consortium name="The Broad Institute Genome Sequencing Center for Infectious Disease"/>
            <person name="Wu L."/>
            <person name="Ma J."/>
        </authorList>
    </citation>
    <scope>NUCLEOTIDE SEQUENCE [LARGE SCALE GENOMIC DNA]</scope>
    <source>
        <strain evidence="2">CCUG 50353</strain>
    </source>
</reference>
<dbReference type="RefSeq" id="WP_378141938.1">
    <property type="nucleotide sequence ID" value="NZ_JBHSEF010000023.1"/>
</dbReference>
<name>A0ABV8UVV7_9BACL</name>
<evidence type="ECO:0000313" key="2">
    <source>
        <dbReference type="Proteomes" id="UP001595733"/>
    </source>
</evidence>
<dbReference type="EMBL" id="JBHSEF010000023">
    <property type="protein sequence ID" value="MFC4355457.1"/>
    <property type="molecule type" value="Genomic_DNA"/>
</dbReference>
<organism evidence="1 2">
    <name type="scientific">Chryseomicrobium palamuruense</name>
    <dbReference type="NCBI Taxonomy" id="682973"/>
    <lineage>
        <taxon>Bacteria</taxon>
        <taxon>Bacillati</taxon>
        <taxon>Bacillota</taxon>
        <taxon>Bacilli</taxon>
        <taxon>Bacillales</taxon>
        <taxon>Caryophanaceae</taxon>
        <taxon>Chryseomicrobium</taxon>
    </lineage>
</organism>
<gene>
    <name evidence="1" type="ORF">ACFO0S_10385</name>
</gene>
<comment type="caution">
    <text evidence="1">The sequence shown here is derived from an EMBL/GenBank/DDBJ whole genome shotgun (WGS) entry which is preliminary data.</text>
</comment>